<dbReference type="Gene3D" id="3.55.50.30">
    <property type="match status" value="1"/>
</dbReference>
<dbReference type="InterPro" id="IPR037066">
    <property type="entry name" value="Plug_dom_sf"/>
</dbReference>
<dbReference type="InterPro" id="IPR000531">
    <property type="entry name" value="Beta-barrel_TonB"/>
</dbReference>
<name>Q1YSL2_9GAMM</name>
<keyword evidence="2" id="KW-0813">Transport</keyword>
<feature type="domain" description="Secretin/TonB short N-terminal" evidence="8">
    <location>
        <begin position="55"/>
        <end position="104"/>
    </location>
</feature>
<keyword evidence="5 7" id="KW-0472">Membrane</keyword>
<dbReference type="Gene3D" id="2.170.130.10">
    <property type="entry name" value="TonB-dependent receptor, plug domain"/>
    <property type="match status" value="1"/>
</dbReference>
<evidence type="ECO:0000313" key="10">
    <source>
        <dbReference type="Proteomes" id="UP000005555"/>
    </source>
</evidence>
<dbReference type="EMBL" id="AAPI01000003">
    <property type="protein sequence ID" value="EAS47194.1"/>
    <property type="molecule type" value="Genomic_DNA"/>
</dbReference>
<gene>
    <name evidence="9" type="ORF">GB2207_11273</name>
</gene>
<dbReference type="AlphaFoldDB" id="Q1YSL2"/>
<evidence type="ECO:0000313" key="9">
    <source>
        <dbReference type="EMBL" id="EAS47194.1"/>
    </source>
</evidence>
<keyword evidence="6" id="KW-0998">Cell outer membrane</keyword>
<dbReference type="Pfam" id="PF00593">
    <property type="entry name" value="TonB_dep_Rec_b-barrel"/>
    <property type="match status" value="1"/>
</dbReference>
<keyword evidence="9" id="KW-0675">Receptor</keyword>
<dbReference type="Pfam" id="PF07660">
    <property type="entry name" value="STN"/>
    <property type="match status" value="1"/>
</dbReference>
<accession>Q1YSL2</accession>
<keyword evidence="10" id="KW-1185">Reference proteome</keyword>
<dbReference type="GO" id="GO:0009279">
    <property type="term" value="C:cell outer membrane"/>
    <property type="evidence" value="ECO:0007669"/>
    <property type="project" value="UniProtKB-SubCell"/>
</dbReference>
<dbReference type="GO" id="GO:0006826">
    <property type="term" value="P:iron ion transport"/>
    <property type="evidence" value="ECO:0007669"/>
    <property type="project" value="UniProtKB-KW"/>
</dbReference>
<dbReference type="STRING" id="314287.GB2207_11273"/>
<dbReference type="SMART" id="SM00965">
    <property type="entry name" value="STN"/>
    <property type="match status" value="1"/>
</dbReference>
<dbReference type="InterPro" id="IPR011662">
    <property type="entry name" value="Secretin/TonB_short_N"/>
</dbReference>
<comment type="subcellular location">
    <subcellularLocation>
        <location evidence="1 7">Cell outer membrane</location>
    </subcellularLocation>
</comment>
<dbReference type="SUPFAM" id="SSF56935">
    <property type="entry name" value="Porins"/>
    <property type="match status" value="1"/>
</dbReference>
<evidence type="ECO:0000259" key="8">
    <source>
        <dbReference type="SMART" id="SM00965"/>
    </source>
</evidence>
<dbReference type="InterPro" id="IPR036942">
    <property type="entry name" value="Beta-barrel_TonB_sf"/>
</dbReference>
<evidence type="ECO:0000256" key="3">
    <source>
        <dbReference type="ARBA" id="ARBA00022496"/>
    </source>
</evidence>
<dbReference type="InterPro" id="IPR012910">
    <property type="entry name" value="Plug_dom"/>
</dbReference>
<dbReference type="Proteomes" id="UP000005555">
    <property type="component" value="Unassembled WGS sequence"/>
</dbReference>
<evidence type="ECO:0000256" key="1">
    <source>
        <dbReference type="ARBA" id="ARBA00004442"/>
    </source>
</evidence>
<sequence length="1042" mass="112456">MDDLILYYCIFLILFMVISPSSLAKNAFRNEIFQFNIPRQSADVTLIAFAEQANLTLIVPFDEVRVITSNQVVGRYSIEEALSILLLGTGLEAAFNDSIRITFVSNQDTGNTMKIRKNFLSAMLGVIFGTSQVADVIAQDDTPKRGNTSLNDKTIEEVIIMGSNIRQSDKETAAPVQYIDRASMDLTSSATASDVIINLPANAGSVIHPVGGSNIGSANLNLRNLGPGSTLVLINGRRAGKSPLGDNLGNQFYDLNQLPLSMVRSLDVQTDGASAIYGSEAVAGVVNISTRKGFDGVELSYRREDSSNEANIINFAYGSNSERSSFALYATSYNAGKNYRSDFDFINERSGGTLLSTSGSPDEYQTLDPLTGARGSGKIIDPHCAEAGGIVSGGHCRYNFYDNTSPIPAAERLSFFAEFDYDLGELFTFDGVKVFGEVGYTDNKATRAFGAQVNGNGSYNGKFLIPGSHPFNFFVEGTDGLEYVDPTTAAGAQYWQANPDAAANLTTSGSLRPIGQAISGRNSEGVDIINTSDRYMFGFDAYRGDWNVSAWYQNYEHENSSLSSGRSIASALQAGLMEGTFNPFGIAYADPSFLSPKDGVSTAEHDIQRYMNEIAYTEVVGLTSSQETIDLVVSNSELFELSAGYVGFAFGFQKREETFSSTPDQLTNAGLGSIASGGFPLVDGKTSVDSVFAEFAVPVTDRIDMQLALRHEDHGDTVGTTTDPKIAVLWQMTDEMLLRTSFGSSFQAPSAIQTGGIAGSAAVDFQVANGRVTCNDPNSTTADYIPRTAAKVTGGLSPQSADNFNLGIVWQPAEKSSLSLDYWRYDYSGLIVNVQSAQSVLDADCDDGILNDPNITRGSDGVPLFIATALQNADSATTDGFDAKLSYGFSGDLGEFEFGLTLSHVLSFDAILSGVKYDVAGKRNAKTNSFGSMPETSGNVSANWTRNNHKLGATIRYKDSYLQDDSSRSNKLFGKNIDSFTTLDVQYRFDSSELFGLGSWLLVGANNLTDEEPPEYGAREFFDDQVHPLRGRVLYAEVGLKF</sequence>
<evidence type="ECO:0000256" key="7">
    <source>
        <dbReference type="RuleBase" id="RU003357"/>
    </source>
</evidence>
<keyword evidence="4" id="KW-0408">Iron</keyword>
<keyword evidence="3" id="KW-0410">Iron transport</keyword>
<comment type="similarity">
    <text evidence="7">Belongs to the TonB-dependent receptor family.</text>
</comment>
<protein>
    <submittedName>
        <fullName evidence="9">Hypothetical TonB-dependent receptor</fullName>
    </submittedName>
</protein>
<comment type="caution">
    <text evidence="9">The sequence shown here is derived from an EMBL/GenBank/DDBJ whole genome shotgun (WGS) entry which is preliminary data.</text>
</comment>
<keyword evidence="7" id="KW-0798">TonB box</keyword>
<proteinExistence type="inferred from homology"/>
<keyword evidence="3" id="KW-0406">Ion transport</keyword>
<dbReference type="Pfam" id="PF07715">
    <property type="entry name" value="Plug"/>
    <property type="match status" value="1"/>
</dbReference>
<dbReference type="Gene3D" id="2.40.170.20">
    <property type="entry name" value="TonB-dependent receptor, beta-barrel domain"/>
    <property type="match status" value="1"/>
</dbReference>
<organism evidence="9 10">
    <name type="scientific">gamma proteobacterium HTCC2207</name>
    <dbReference type="NCBI Taxonomy" id="314287"/>
    <lineage>
        <taxon>Bacteria</taxon>
        <taxon>Pseudomonadati</taxon>
        <taxon>Pseudomonadota</taxon>
        <taxon>Gammaproteobacteria</taxon>
        <taxon>Cellvibrionales</taxon>
        <taxon>Porticoccaceae</taxon>
        <taxon>SAR92 clade</taxon>
    </lineage>
</organism>
<evidence type="ECO:0000256" key="5">
    <source>
        <dbReference type="ARBA" id="ARBA00023136"/>
    </source>
</evidence>
<dbReference type="PANTHER" id="PTHR47234:SF2">
    <property type="entry name" value="TONB-DEPENDENT RECEPTOR"/>
    <property type="match status" value="1"/>
</dbReference>
<evidence type="ECO:0000256" key="2">
    <source>
        <dbReference type="ARBA" id="ARBA00022448"/>
    </source>
</evidence>
<dbReference type="eggNOG" id="COG4771">
    <property type="taxonomic scope" value="Bacteria"/>
</dbReference>
<evidence type="ECO:0000256" key="6">
    <source>
        <dbReference type="ARBA" id="ARBA00023237"/>
    </source>
</evidence>
<dbReference type="HOGENOM" id="CLU_010745_0_1_6"/>
<reference evidence="9 10" key="1">
    <citation type="submission" date="2006-03" db="EMBL/GenBank/DDBJ databases">
        <authorList>
            <person name="Giovannoni S.J."/>
            <person name="Cho J.-C."/>
            <person name="Ferriera S."/>
            <person name="Johnson J."/>
            <person name="Kravitz S."/>
            <person name="Halpern A."/>
            <person name="Remington K."/>
            <person name="Beeson K."/>
            <person name="Tran B."/>
            <person name="Rogers Y.-H."/>
            <person name="Friedman R."/>
            <person name="Venter J.C."/>
        </authorList>
    </citation>
    <scope>NUCLEOTIDE SEQUENCE [LARGE SCALE GENOMIC DNA]</scope>
    <source>
        <strain evidence="9 10">HTCC2207</strain>
    </source>
</reference>
<evidence type="ECO:0000256" key="4">
    <source>
        <dbReference type="ARBA" id="ARBA00023004"/>
    </source>
</evidence>
<dbReference type="PANTHER" id="PTHR47234">
    <property type="match status" value="1"/>
</dbReference>